<keyword evidence="2" id="KW-1185">Reference proteome</keyword>
<organism evidence="1 2">
    <name type="scientific">Saccharopolyspora erythraea</name>
    <name type="common">Streptomyces erythraeus</name>
    <dbReference type="NCBI Taxonomy" id="1836"/>
    <lineage>
        <taxon>Bacteria</taxon>
        <taxon>Bacillati</taxon>
        <taxon>Actinomycetota</taxon>
        <taxon>Actinomycetes</taxon>
        <taxon>Pseudonocardiales</taxon>
        <taxon>Pseudonocardiaceae</taxon>
        <taxon>Saccharopolyspora</taxon>
    </lineage>
</organism>
<gene>
    <name evidence="1" type="ORF">GCM10009533_70600</name>
</gene>
<protein>
    <submittedName>
        <fullName evidence="1">Uncharacterized protein</fullName>
    </submittedName>
</protein>
<reference evidence="1 2" key="1">
    <citation type="journal article" date="2019" name="Int. J. Syst. Evol. Microbiol.">
        <title>The Global Catalogue of Microorganisms (GCM) 10K type strain sequencing project: providing services to taxonomists for standard genome sequencing and annotation.</title>
        <authorList>
            <consortium name="The Broad Institute Genomics Platform"/>
            <consortium name="The Broad Institute Genome Sequencing Center for Infectious Disease"/>
            <person name="Wu L."/>
            <person name="Ma J."/>
        </authorList>
    </citation>
    <scope>NUCLEOTIDE SEQUENCE [LARGE SCALE GENOMIC DNA]</scope>
    <source>
        <strain evidence="1 2">JCM 10303</strain>
    </source>
</reference>
<evidence type="ECO:0000313" key="2">
    <source>
        <dbReference type="Proteomes" id="UP001500729"/>
    </source>
</evidence>
<comment type="caution">
    <text evidence="1">The sequence shown here is derived from an EMBL/GenBank/DDBJ whole genome shotgun (WGS) entry which is preliminary data.</text>
</comment>
<evidence type="ECO:0000313" key="1">
    <source>
        <dbReference type="EMBL" id="GAA0564465.1"/>
    </source>
</evidence>
<accession>A0ABN1EDQ1</accession>
<proteinExistence type="predicted"/>
<sequence>MPRCQPIRSAITGTGIVGHSANNARTCGSTASTIEPFAGRRYRGGPSADSARRTVFRPTPNLRAIARIGMPSHR</sequence>
<dbReference type="Proteomes" id="UP001500729">
    <property type="component" value="Unassembled WGS sequence"/>
</dbReference>
<dbReference type="EMBL" id="BAAAGS010000111">
    <property type="protein sequence ID" value="GAA0564465.1"/>
    <property type="molecule type" value="Genomic_DNA"/>
</dbReference>
<name>A0ABN1EDQ1_SACER</name>